<organism evidence="2 3">
    <name type="scientific">Prosthecobacter vanneervenii</name>
    <dbReference type="NCBI Taxonomy" id="48466"/>
    <lineage>
        <taxon>Bacteria</taxon>
        <taxon>Pseudomonadati</taxon>
        <taxon>Verrucomicrobiota</taxon>
        <taxon>Verrucomicrobiia</taxon>
        <taxon>Verrucomicrobiales</taxon>
        <taxon>Verrucomicrobiaceae</taxon>
        <taxon>Prosthecobacter</taxon>
    </lineage>
</organism>
<dbReference type="InterPro" id="IPR015943">
    <property type="entry name" value="WD40/YVTN_repeat-like_dom_sf"/>
</dbReference>
<feature type="signal peptide" evidence="1">
    <location>
        <begin position="1"/>
        <end position="22"/>
    </location>
</feature>
<evidence type="ECO:0000313" key="3">
    <source>
        <dbReference type="Proteomes" id="UP000590740"/>
    </source>
</evidence>
<protein>
    <submittedName>
        <fullName evidence="2">Uncharacterized protein</fullName>
    </submittedName>
</protein>
<keyword evidence="3" id="KW-1185">Reference proteome</keyword>
<feature type="chain" id="PRO_5031071747" evidence="1">
    <location>
        <begin position="23"/>
        <end position="680"/>
    </location>
</feature>
<dbReference type="RefSeq" id="WP_184339930.1">
    <property type="nucleotide sequence ID" value="NZ_JACHIG010000005.1"/>
</dbReference>
<dbReference type="EMBL" id="JACHIG010000005">
    <property type="protein sequence ID" value="MBB5033006.1"/>
    <property type="molecule type" value="Genomic_DNA"/>
</dbReference>
<keyword evidence="1" id="KW-0732">Signal</keyword>
<dbReference type="Gene3D" id="2.130.10.10">
    <property type="entry name" value="YVTN repeat-like/Quinoprotein amine dehydrogenase"/>
    <property type="match status" value="1"/>
</dbReference>
<reference evidence="2 3" key="1">
    <citation type="submission" date="2020-08" db="EMBL/GenBank/DDBJ databases">
        <title>Genomic Encyclopedia of Type Strains, Phase IV (KMG-IV): sequencing the most valuable type-strain genomes for metagenomic binning, comparative biology and taxonomic classification.</title>
        <authorList>
            <person name="Goeker M."/>
        </authorList>
    </citation>
    <scope>NUCLEOTIDE SEQUENCE [LARGE SCALE GENOMIC DNA]</scope>
    <source>
        <strain evidence="2 3">DSM 12252</strain>
    </source>
</reference>
<dbReference type="SUPFAM" id="SSF82171">
    <property type="entry name" value="DPP6 N-terminal domain-like"/>
    <property type="match status" value="1"/>
</dbReference>
<name>A0A7W8DKM2_9BACT</name>
<dbReference type="InterPro" id="IPR013211">
    <property type="entry name" value="LVIVD"/>
</dbReference>
<dbReference type="AlphaFoldDB" id="A0A7W8DKM2"/>
<dbReference type="Proteomes" id="UP000590740">
    <property type="component" value="Unassembled WGS sequence"/>
</dbReference>
<dbReference type="Pfam" id="PF08309">
    <property type="entry name" value="LVIVD"/>
    <property type="match status" value="3"/>
</dbReference>
<dbReference type="SUPFAM" id="SSF50998">
    <property type="entry name" value="Quinoprotein alcohol dehydrogenase-like"/>
    <property type="match status" value="1"/>
</dbReference>
<evidence type="ECO:0000313" key="2">
    <source>
        <dbReference type="EMBL" id="MBB5033006.1"/>
    </source>
</evidence>
<sequence length="680" mass="73094">MRCFARPLCFLLMMFLAAQAYAQHASTPIQRPGPEFGEELQTEALHLGDTMDVAVAGDHVFAIGKGELRILSNARVGKPALIGKLEGLGNTRQIAISRGHAFITSREDGMFIVDVREPSGPRLVHHYDTAELATAVAVSGDVAAVGNRFAGIELLDVSHPEQPRHLSTIRCGEVQSLVFHGTWLCAGTWSEKTVAVIDARDPWKPALVKMVPLDGKGDGLDVSGNMLAVATGHHARTKGIPKPGGAAYGSGHGVEFFDITNPADPQRLSGVKFPPFYRLGMDMWGVVLAGGHAFVNDTHNGFFLIDVRDPAKPRNIGWTQLPKIKGDPSPVAGLAVAQGRVFLAGGFDDLHLVETGIRDAEPVLTEGGLQVPKQPAEVSAHGLPKYVVEGSIRSVVPWKDDLLLVAAGSAGWHIVRQTSAGFEPVSQHPTRGFARDVAFEGDHVFVAESLGGLSIWQKQPSGGLQRLGAYEVPGKSIHQVVLADEGRIAFLAVGANALHVIKISHDGKTELVMPPVMNTGLFYRDPISPLSADGRRVLVQWHVTGLHEFIIENGTVKRGSWTFPHAMDTECGATPWQDAWLATSHRGFFTLAEGETRPAEKIGLLKPADRIFPGKPSLSNATLYIADPFLGDVSAFDMSDAANPKLTAELHLTGHPGRVVVHQGHALIPAGREGLLLWNR</sequence>
<comment type="caution">
    <text evidence="2">The sequence shown here is derived from an EMBL/GenBank/DDBJ whole genome shotgun (WGS) entry which is preliminary data.</text>
</comment>
<gene>
    <name evidence="2" type="ORF">HNQ65_002589</name>
</gene>
<proteinExistence type="predicted"/>
<accession>A0A7W8DKM2</accession>
<evidence type="ECO:0000256" key="1">
    <source>
        <dbReference type="SAM" id="SignalP"/>
    </source>
</evidence>
<dbReference type="InterPro" id="IPR011047">
    <property type="entry name" value="Quinoprotein_ADH-like_sf"/>
</dbReference>